<evidence type="ECO:0000313" key="1">
    <source>
        <dbReference type="EMBL" id="KAJ3535458.1"/>
    </source>
</evidence>
<proteinExistence type="predicted"/>
<comment type="caution">
    <text evidence="1">The sequence shown here is derived from an EMBL/GenBank/DDBJ whole genome shotgun (WGS) entry which is preliminary data.</text>
</comment>
<gene>
    <name evidence="1" type="ORF">NM688_g6973</name>
</gene>
<dbReference type="EMBL" id="JANHOG010001537">
    <property type="protein sequence ID" value="KAJ3535458.1"/>
    <property type="molecule type" value="Genomic_DNA"/>
</dbReference>
<name>A0ACC1SAG8_9APHY</name>
<keyword evidence="2" id="KW-1185">Reference proteome</keyword>
<accession>A0ACC1SAG8</accession>
<organism evidence="1 2">
    <name type="scientific">Phlebia brevispora</name>
    <dbReference type="NCBI Taxonomy" id="194682"/>
    <lineage>
        <taxon>Eukaryota</taxon>
        <taxon>Fungi</taxon>
        <taxon>Dikarya</taxon>
        <taxon>Basidiomycota</taxon>
        <taxon>Agaricomycotina</taxon>
        <taxon>Agaricomycetes</taxon>
        <taxon>Polyporales</taxon>
        <taxon>Meruliaceae</taxon>
        <taxon>Phlebia</taxon>
    </lineage>
</organism>
<sequence length="217" mass="25175">MSMPEDPYELLHFNMVRAHDTFKLGYDKIIEVAANVPQNDLNNFLGYCEAWAKSLEDHHDNEESVVFPFLNTKMDISKEKEQHEVIHGTLNKLLTIIYAAKANHAKFDSQELLQLMTDFREPLYTHLDEEVEHITADQMKAAGFVAADIVKMIADLEAYAKSHANPFLQVPYMRSHIPAEYKDVWPPLPWVLKKVIIPYVLAKRYSGYWKYSPYPMS</sequence>
<evidence type="ECO:0000313" key="2">
    <source>
        <dbReference type="Proteomes" id="UP001148662"/>
    </source>
</evidence>
<dbReference type="Proteomes" id="UP001148662">
    <property type="component" value="Unassembled WGS sequence"/>
</dbReference>
<protein>
    <submittedName>
        <fullName evidence="1">Uncharacterized protein</fullName>
    </submittedName>
</protein>
<reference evidence="1" key="1">
    <citation type="submission" date="2022-07" db="EMBL/GenBank/DDBJ databases">
        <title>Genome Sequence of Phlebia brevispora.</title>
        <authorList>
            <person name="Buettner E."/>
        </authorList>
    </citation>
    <scope>NUCLEOTIDE SEQUENCE</scope>
    <source>
        <strain evidence="1">MPL23</strain>
    </source>
</reference>